<dbReference type="SUPFAM" id="SSF52540">
    <property type="entry name" value="P-loop containing nucleoside triphosphate hydrolases"/>
    <property type="match status" value="1"/>
</dbReference>
<keyword evidence="7" id="KW-0342">GTP-binding</keyword>
<protein>
    <recommendedName>
        <fullName evidence="8">Hydrogenase maturation factor HypB</fullName>
    </recommendedName>
</protein>
<keyword evidence="5" id="KW-0378">Hydrolase</keyword>
<dbReference type="GO" id="GO:0051604">
    <property type="term" value="P:protein maturation"/>
    <property type="evidence" value="ECO:0007669"/>
    <property type="project" value="InterPro"/>
</dbReference>
<keyword evidence="4" id="KW-0547">Nucleotide-binding</keyword>
<dbReference type="CDD" id="cd05390">
    <property type="entry name" value="HypB"/>
    <property type="match status" value="1"/>
</dbReference>
<keyword evidence="3" id="KW-0479">Metal-binding</keyword>
<dbReference type="GO" id="GO:0003924">
    <property type="term" value="F:GTPase activity"/>
    <property type="evidence" value="ECO:0007669"/>
    <property type="project" value="InterPro"/>
</dbReference>
<dbReference type="Gene3D" id="3.40.50.300">
    <property type="entry name" value="P-loop containing nucleotide triphosphate hydrolases"/>
    <property type="match status" value="1"/>
</dbReference>
<organism evidence="11 12">
    <name type="scientific">Aminobacter anthyllidis</name>
    <dbReference type="NCBI Taxonomy" id="1035067"/>
    <lineage>
        <taxon>Bacteria</taxon>
        <taxon>Pseudomonadati</taxon>
        <taxon>Pseudomonadota</taxon>
        <taxon>Alphaproteobacteria</taxon>
        <taxon>Hyphomicrobiales</taxon>
        <taxon>Phyllobacteriaceae</taxon>
        <taxon>Aminobacter</taxon>
    </lineage>
</organism>
<dbReference type="PANTHER" id="PTHR30134:SF2">
    <property type="entry name" value="HYDROGENASE MATURATION FACTOR HYPB"/>
    <property type="match status" value="1"/>
</dbReference>
<dbReference type="InterPro" id="IPR027417">
    <property type="entry name" value="P-loop_NTPase"/>
</dbReference>
<feature type="compositionally biased region" description="Basic residues" evidence="9">
    <location>
        <begin position="27"/>
        <end position="52"/>
    </location>
</feature>
<dbReference type="AlphaFoldDB" id="A0A9X1ABM2"/>
<evidence type="ECO:0000256" key="7">
    <source>
        <dbReference type="ARBA" id="ARBA00023134"/>
    </source>
</evidence>
<keyword evidence="6" id="KW-0862">Zinc</keyword>
<evidence type="ECO:0000313" key="12">
    <source>
        <dbReference type="Proteomes" id="UP001138921"/>
    </source>
</evidence>
<feature type="domain" description="CobW/HypB/UreG nucleotide-binding" evidence="10">
    <location>
        <begin position="127"/>
        <end position="281"/>
    </location>
</feature>
<evidence type="ECO:0000256" key="3">
    <source>
        <dbReference type="ARBA" id="ARBA00022723"/>
    </source>
</evidence>
<sequence>MCQVCGCGPENIRIDGKGDAELDGSHEHHHHHHDGHHHHHDGHDHGHSHHHGHDGDHHHDNDPRQVENPRHSDLHFGKDAAKTHVPGMSQKRLVQIEQEILAKNGMFADDVRGELCGHGVLGLNLIASPGAGKTTLLVETLQRLKGTFPTWVIEGDQETSNDADRIRATDTQAVQINTGKGCHLDADMIQRALASLSLQQGGVLFIENVGNLACPAGFDLGEAHKVVILSVTEGDDKPVKYPEAFAAADLLVISKSDLAPYCDFDIEACVARAREVNPLIETIVVSARDGTGMTEWLDWIVRARQQQLQDLARDLQTRVESIRNTLHA</sequence>
<evidence type="ECO:0000256" key="6">
    <source>
        <dbReference type="ARBA" id="ARBA00022833"/>
    </source>
</evidence>
<evidence type="ECO:0000256" key="2">
    <source>
        <dbReference type="ARBA" id="ARBA00022596"/>
    </source>
</evidence>
<dbReference type="GO" id="GO:0016151">
    <property type="term" value="F:nickel cation binding"/>
    <property type="evidence" value="ECO:0007669"/>
    <property type="project" value="InterPro"/>
</dbReference>
<keyword evidence="12" id="KW-1185">Reference proteome</keyword>
<dbReference type="GO" id="GO:0005525">
    <property type="term" value="F:GTP binding"/>
    <property type="evidence" value="ECO:0007669"/>
    <property type="project" value="UniProtKB-KW"/>
</dbReference>
<dbReference type="PANTHER" id="PTHR30134">
    <property type="entry name" value="HYDROGENASE PROTEIN ASSEMBLY PROTEIN, NICKEL CHAPERONE"/>
    <property type="match status" value="1"/>
</dbReference>
<evidence type="ECO:0000256" key="9">
    <source>
        <dbReference type="SAM" id="MobiDB-lite"/>
    </source>
</evidence>
<evidence type="ECO:0000259" key="10">
    <source>
        <dbReference type="Pfam" id="PF02492"/>
    </source>
</evidence>
<evidence type="ECO:0000256" key="5">
    <source>
        <dbReference type="ARBA" id="ARBA00022801"/>
    </source>
</evidence>
<accession>A0A9X1ABM2</accession>
<dbReference type="NCBIfam" id="TIGR00073">
    <property type="entry name" value="hypB"/>
    <property type="match status" value="1"/>
</dbReference>
<proteinExistence type="inferred from homology"/>
<dbReference type="InterPro" id="IPR004392">
    <property type="entry name" value="Hyd_mat_HypB"/>
</dbReference>
<name>A0A9X1ABM2_9HYPH</name>
<dbReference type="EMBL" id="JAFLWW010000004">
    <property type="protein sequence ID" value="MBT1156830.1"/>
    <property type="molecule type" value="Genomic_DNA"/>
</dbReference>
<dbReference type="InterPro" id="IPR003495">
    <property type="entry name" value="CobW/HypB/UreG_nucleotide-bd"/>
</dbReference>
<comment type="similarity">
    <text evidence="1">Belongs to the SIMIBI class G3E GTPase family. HypB/HupM subfamily.</text>
</comment>
<evidence type="ECO:0000256" key="1">
    <source>
        <dbReference type="ARBA" id="ARBA00006211"/>
    </source>
</evidence>
<reference evidence="11" key="1">
    <citation type="journal article" date="2021" name="Microorganisms">
        <title>Phylogenomic Reconstruction and Metabolic Potential of the Genus Aminobacter.</title>
        <authorList>
            <person name="Artuso I."/>
            <person name="Turrini P."/>
            <person name="Pirolo M."/>
            <person name="Lugli G.A."/>
            <person name="Ventura M."/>
            <person name="Visca P."/>
        </authorList>
    </citation>
    <scope>NUCLEOTIDE SEQUENCE</scope>
    <source>
        <strain evidence="11">LMG 26462</strain>
    </source>
</reference>
<keyword evidence="2" id="KW-0533">Nickel</keyword>
<evidence type="ECO:0000256" key="4">
    <source>
        <dbReference type="ARBA" id="ARBA00022741"/>
    </source>
</evidence>
<comment type="caution">
    <text evidence="11">The sequence shown here is derived from an EMBL/GenBank/DDBJ whole genome shotgun (WGS) entry which is preliminary data.</text>
</comment>
<dbReference type="GO" id="GO:0008270">
    <property type="term" value="F:zinc ion binding"/>
    <property type="evidence" value="ECO:0007669"/>
    <property type="project" value="TreeGrafter"/>
</dbReference>
<reference evidence="11" key="2">
    <citation type="submission" date="2021-03" db="EMBL/GenBank/DDBJ databases">
        <authorList>
            <person name="Artuso I."/>
            <person name="Turrini P."/>
            <person name="Pirolo M."/>
            <person name="Lugli G.A."/>
            <person name="Ventura M."/>
            <person name="Visca P."/>
        </authorList>
    </citation>
    <scope>NUCLEOTIDE SEQUENCE</scope>
    <source>
        <strain evidence="11">LMG 26462</strain>
    </source>
</reference>
<feature type="compositionally biased region" description="Basic and acidic residues" evidence="9">
    <location>
        <begin position="53"/>
        <end position="74"/>
    </location>
</feature>
<evidence type="ECO:0000313" key="11">
    <source>
        <dbReference type="EMBL" id="MBT1156830.1"/>
    </source>
</evidence>
<dbReference type="Pfam" id="PF02492">
    <property type="entry name" value="cobW"/>
    <property type="match status" value="1"/>
</dbReference>
<feature type="region of interest" description="Disordered" evidence="9">
    <location>
        <begin position="18"/>
        <end position="74"/>
    </location>
</feature>
<gene>
    <name evidence="11" type="primary">hypB</name>
    <name evidence="11" type="ORF">J1C56_14620</name>
</gene>
<dbReference type="Proteomes" id="UP001138921">
    <property type="component" value="Unassembled WGS sequence"/>
</dbReference>
<evidence type="ECO:0000256" key="8">
    <source>
        <dbReference type="ARBA" id="ARBA00035238"/>
    </source>
</evidence>